<dbReference type="EMBL" id="CP004885">
    <property type="protein sequence ID" value="AGX86869.1"/>
    <property type="molecule type" value="Genomic_DNA"/>
</dbReference>
<accession>U5N9M5</accession>
<evidence type="ECO:0000313" key="1">
    <source>
        <dbReference type="EMBL" id="AGX86869.1"/>
    </source>
</evidence>
<name>U5N9M5_9BURK</name>
<evidence type="ECO:0000313" key="2">
    <source>
        <dbReference type="Proteomes" id="UP000017184"/>
    </source>
</evidence>
<dbReference type="STRING" id="946483.Cenrod_0763"/>
<gene>
    <name evidence="1" type="ORF">Cenrod_0763</name>
</gene>
<dbReference type="KEGG" id="cbx:Cenrod_0763"/>
<protein>
    <submittedName>
        <fullName evidence="1">Uncharacterized protein</fullName>
    </submittedName>
</protein>
<dbReference type="HOGENOM" id="CLU_2988128_0_0_4"/>
<reference evidence="1 2" key="1">
    <citation type="journal article" date="2013" name="Genome Biol.">
        <title>Genomic analysis reveals key aspects of prokaryotic symbiosis in the phototrophic consortium "Chlorochromatium aggregatum".</title>
        <authorList>
            <person name="Liu Z."/>
            <person name="Muller J."/>
            <person name="Li T."/>
            <person name="Alvey R.M."/>
            <person name="Vogl K."/>
            <person name="Frigaard N.U."/>
            <person name="Rockwell N.C."/>
            <person name="Boyd E.S."/>
            <person name="Tomsho L.P."/>
            <person name="Schuster S.C."/>
            <person name="Henke P."/>
            <person name="Rohde M."/>
            <person name="Overmann J."/>
            <person name="Bryant D.A."/>
        </authorList>
    </citation>
    <scope>NUCLEOTIDE SEQUENCE [LARGE SCALE GENOMIC DNA]</scope>
    <source>
        <strain evidence="1">CR</strain>
    </source>
</reference>
<proteinExistence type="predicted"/>
<dbReference type="AlphaFoldDB" id="U5N9M5"/>
<organism evidence="1 2">
    <name type="scientific">Candidatus Symbiobacter mobilis CR</name>
    <dbReference type="NCBI Taxonomy" id="946483"/>
    <lineage>
        <taxon>Bacteria</taxon>
        <taxon>Pseudomonadati</taxon>
        <taxon>Pseudomonadota</taxon>
        <taxon>Betaproteobacteria</taxon>
        <taxon>Burkholderiales</taxon>
        <taxon>Comamonadaceae</taxon>
    </lineage>
</organism>
<sequence>MSIFSMGTFSGLAQPRNQIVHADKQLQSLFCGCAVCGVLQGNSSTHCRVRAAGCHSL</sequence>
<dbReference type="Proteomes" id="UP000017184">
    <property type="component" value="Chromosome"/>
</dbReference>
<keyword evidence="2" id="KW-1185">Reference proteome</keyword>